<dbReference type="PANTHER" id="PTHR38696">
    <property type="entry name" value="MEDIATOR OF RNA POLYMERASE II TRANSCRIPTION SUBUNIT 13"/>
    <property type="match status" value="1"/>
</dbReference>
<organism evidence="1">
    <name type="scientific">Lepeophtheirus salmonis</name>
    <name type="common">Salmon louse</name>
    <name type="synonym">Caligus salmonis</name>
    <dbReference type="NCBI Taxonomy" id="72036"/>
    <lineage>
        <taxon>Eukaryota</taxon>
        <taxon>Metazoa</taxon>
        <taxon>Ecdysozoa</taxon>
        <taxon>Arthropoda</taxon>
        <taxon>Crustacea</taxon>
        <taxon>Multicrustacea</taxon>
        <taxon>Hexanauplia</taxon>
        <taxon>Copepoda</taxon>
        <taxon>Siphonostomatoida</taxon>
        <taxon>Caligidae</taxon>
        <taxon>Lepeophtheirus</taxon>
    </lineage>
</organism>
<reference evidence="1" key="1">
    <citation type="submission" date="2014-05" db="EMBL/GenBank/DDBJ databases">
        <authorList>
            <person name="Chronopoulou M."/>
        </authorList>
    </citation>
    <scope>NUCLEOTIDE SEQUENCE</scope>
    <source>
        <tissue evidence="1">Whole organism</tissue>
    </source>
</reference>
<dbReference type="PANTHER" id="PTHR38696:SF1">
    <property type="entry name" value="MEDIATOR OF RNA POLYMERASE II TRANSCRIPTION SUBUNIT 13"/>
    <property type="match status" value="1"/>
</dbReference>
<dbReference type="OrthoDB" id="57679at2759"/>
<dbReference type="AlphaFoldDB" id="A0A0K2UMB7"/>
<evidence type="ECO:0000313" key="1">
    <source>
        <dbReference type="EMBL" id="CDW39408.1"/>
    </source>
</evidence>
<protein>
    <submittedName>
        <fullName evidence="1">Uncharacterized protein</fullName>
    </submittedName>
</protein>
<dbReference type="EMBL" id="HACA01022047">
    <property type="protein sequence ID" value="CDW39408.1"/>
    <property type="molecule type" value="Transcribed_RNA"/>
</dbReference>
<name>A0A0K2UMB7_LEPSM</name>
<proteinExistence type="predicted"/>
<accession>A0A0K2UMB7</accession>
<sequence length="274" mass="31943">MKFNSYKYVVNISMKGTCDMMYFQYDPTIIPDSSRSFIMYLSKRDRVRLLDAPDHVKSSIKSAIEANWIGGITNERVHNHALEFKLKGNPWYAHSYDAIPSRVLISSIFKEMRQMNFKCIGTLDISRRSDDKSVFLFESNPIFALPSSINIRWACLYFCGRNKLMLVGAHQELVELIDKFLAPIVKSNGTYDKGVYLWRFSNDVFSYSHFNNSEQEYLYKRLLVVYENMKLLGWELVSSADVSSIVVKRNDEYVSYDTHSWYFLSTRGNSVLSY</sequence>